<dbReference type="RefSeq" id="XP_018019293.1">
    <property type="nucleotide sequence ID" value="XM_018163804.2"/>
</dbReference>
<evidence type="ECO:0000256" key="5">
    <source>
        <dbReference type="ARBA" id="ARBA00022771"/>
    </source>
</evidence>
<evidence type="ECO:0000256" key="4">
    <source>
        <dbReference type="ARBA" id="ARBA00022737"/>
    </source>
</evidence>
<dbReference type="CDD" id="cd06008">
    <property type="entry name" value="NF-X1-zinc-finger"/>
    <property type="match status" value="7"/>
</dbReference>
<dbReference type="GO" id="GO:0000981">
    <property type="term" value="F:DNA-binding transcription factor activity, RNA polymerase II-specific"/>
    <property type="evidence" value="ECO:0007669"/>
    <property type="project" value="TreeGrafter"/>
</dbReference>
<feature type="compositionally biased region" description="Polar residues" evidence="11">
    <location>
        <begin position="254"/>
        <end position="271"/>
    </location>
</feature>
<organism evidence="15 16">
    <name type="scientific">Hyalella azteca</name>
    <name type="common">Amphipod</name>
    <dbReference type="NCBI Taxonomy" id="294128"/>
    <lineage>
        <taxon>Eukaryota</taxon>
        <taxon>Metazoa</taxon>
        <taxon>Ecdysozoa</taxon>
        <taxon>Arthropoda</taxon>
        <taxon>Crustacea</taxon>
        <taxon>Multicrustacea</taxon>
        <taxon>Malacostraca</taxon>
        <taxon>Eumalacostraca</taxon>
        <taxon>Peracarida</taxon>
        <taxon>Amphipoda</taxon>
        <taxon>Senticaudata</taxon>
        <taxon>Talitrida</taxon>
        <taxon>Talitroidea</taxon>
        <taxon>Hyalellidae</taxon>
        <taxon>Hyalella</taxon>
    </lineage>
</organism>
<dbReference type="CDD" id="cd16696">
    <property type="entry name" value="RING-CH-C4HC3_NFX1"/>
    <property type="match status" value="1"/>
</dbReference>
<dbReference type="SMART" id="SM00393">
    <property type="entry name" value="R3H"/>
    <property type="match status" value="1"/>
</dbReference>
<dbReference type="InterPro" id="IPR034078">
    <property type="entry name" value="NFX1_fam"/>
</dbReference>
<name>A0A8B7NZV0_HYAAZ</name>
<dbReference type="GeneID" id="108675778"/>
<dbReference type="Proteomes" id="UP000694843">
    <property type="component" value="Unplaced"/>
</dbReference>
<feature type="region of interest" description="Disordered" evidence="11">
    <location>
        <begin position="254"/>
        <end position="312"/>
    </location>
</feature>
<evidence type="ECO:0000259" key="12">
    <source>
        <dbReference type="PROSITE" id="PS50016"/>
    </source>
</evidence>
<keyword evidence="9" id="KW-0539">Nucleus</keyword>
<feature type="compositionally biased region" description="Basic and acidic residues" evidence="11">
    <location>
        <begin position="274"/>
        <end position="289"/>
    </location>
</feature>
<dbReference type="PANTHER" id="PTHR12360:SF12">
    <property type="entry name" value="TRANSCRIPTIONAL REPRESSOR NF-X1"/>
    <property type="match status" value="1"/>
</dbReference>
<dbReference type="KEGG" id="hazt:108675778"/>
<evidence type="ECO:0000313" key="15">
    <source>
        <dbReference type="Proteomes" id="UP000694843"/>
    </source>
</evidence>
<keyword evidence="3" id="KW-0479">Metal-binding</keyword>
<feature type="domain" description="R3H" evidence="14">
    <location>
        <begin position="1205"/>
        <end position="1273"/>
    </location>
</feature>
<dbReference type="PROSITE" id="PS50089">
    <property type="entry name" value="ZF_RING_2"/>
    <property type="match status" value="1"/>
</dbReference>
<evidence type="ECO:0000256" key="6">
    <source>
        <dbReference type="ARBA" id="ARBA00022833"/>
    </source>
</evidence>
<evidence type="ECO:0000313" key="16">
    <source>
        <dbReference type="RefSeq" id="XP_018019293.1"/>
    </source>
</evidence>
<accession>A0A8B7NZV0</accession>
<keyword evidence="5 10" id="KW-0863">Zinc-finger</keyword>
<gene>
    <name evidence="16" type="primary">LOC108675778</name>
</gene>
<feature type="domain" description="RING-type" evidence="13">
    <location>
        <begin position="524"/>
        <end position="573"/>
    </location>
</feature>
<keyword evidence="8" id="KW-0804">Transcription</keyword>
<keyword evidence="7" id="KW-0805">Transcription regulation</keyword>
<dbReference type="GO" id="GO:0000122">
    <property type="term" value="P:negative regulation of transcription by RNA polymerase II"/>
    <property type="evidence" value="ECO:0007669"/>
    <property type="project" value="TreeGrafter"/>
</dbReference>
<dbReference type="SUPFAM" id="SSF57850">
    <property type="entry name" value="RING/U-box"/>
    <property type="match status" value="1"/>
</dbReference>
<feature type="compositionally biased region" description="Basic residues" evidence="11">
    <location>
        <begin position="411"/>
        <end position="420"/>
    </location>
</feature>
<dbReference type="InterPro" id="IPR001841">
    <property type="entry name" value="Znf_RING"/>
</dbReference>
<keyword evidence="15" id="KW-1185">Reference proteome</keyword>
<evidence type="ECO:0000259" key="13">
    <source>
        <dbReference type="PROSITE" id="PS50089"/>
    </source>
</evidence>
<dbReference type="PROSITE" id="PS50016">
    <property type="entry name" value="ZF_PHD_2"/>
    <property type="match status" value="1"/>
</dbReference>
<dbReference type="PROSITE" id="PS51061">
    <property type="entry name" value="R3H"/>
    <property type="match status" value="1"/>
</dbReference>
<evidence type="ECO:0000256" key="9">
    <source>
        <dbReference type="ARBA" id="ARBA00023242"/>
    </source>
</evidence>
<dbReference type="OrthoDB" id="6512771at2759"/>
<evidence type="ECO:0000256" key="7">
    <source>
        <dbReference type="ARBA" id="ARBA00023015"/>
    </source>
</evidence>
<evidence type="ECO:0000256" key="1">
    <source>
        <dbReference type="ARBA" id="ARBA00004123"/>
    </source>
</evidence>
<feature type="compositionally biased region" description="Polar residues" evidence="11">
    <location>
        <begin position="343"/>
        <end position="368"/>
    </location>
</feature>
<dbReference type="GO" id="GO:0008270">
    <property type="term" value="F:zinc ion binding"/>
    <property type="evidence" value="ECO:0007669"/>
    <property type="project" value="UniProtKB-KW"/>
</dbReference>
<dbReference type="OMA" id="ASHECHP"/>
<comment type="similarity">
    <text evidence="2">Belongs to the NFX1 family.</text>
</comment>
<feature type="compositionally biased region" description="Basic and acidic residues" evidence="11">
    <location>
        <begin position="1325"/>
        <end position="1340"/>
    </location>
</feature>
<dbReference type="GO" id="GO:0000977">
    <property type="term" value="F:RNA polymerase II transcription regulatory region sequence-specific DNA binding"/>
    <property type="evidence" value="ECO:0007669"/>
    <property type="project" value="TreeGrafter"/>
</dbReference>
<dbReference type="PANTHER" id="PTHR12360">
    <property type="entry name" value="NUCLEAR TRANSCRIPTION FACTOR, X-BOX BINDING 1 NFX1"/>
    <property type="match status" value="1"/>
</dbReference>
<feature type="compositionally biased region" description="Polar residues" evidence="11">
    <location>
        <begin position="782"/>
        <end position="793"/>
    </location>
</feature>
<evidence type="ECO:0000256" key="8">
    <source>
        <dbReference type="ARBA" id="ARBA00023163"/>
    </source>
</evidence>
<evidence type="ECO:0000259" key="14">
    <source>
        <dbReference type="PROSITE" id="PS51061"/>
    </source>
</evidence>
<feature type="region of interest" description="Disordered" evidence="11">
    <location>
        <begin position="1309"/>
        <end position="1349"/>
    </location>
</feature>
<keyword evidence="6" id="KW-0862">Zinc</keyword>
<dbReference type="InterPro" id="IPR019787">
    <property type="entry name" value="Znf_PHD-finger"/>
</dbReference>
<evidence type="ECO:0000256" key="10">
    <source>
        <dbReference type="PROSITE-ProRule" id="PRU00175"/>
    </source>
</evidence>
<dbReference type="InterPro" id="IPR001374">
    <property type="entry name" value="R3H_dom"/>
</dbReference>
<dbReference type="InterPro" id="IPR036867">
    <property type="entry name" value="R3H_dom_sf"/>
</dbReference>
<proteinExistence type="inferred from homology"/>
<reference evidence="16" key="1">
    <citation type="submission" date="2025-08" db="UniProtKB">
        <authorList>
            <consortium name="RefSeq"/>
        </authorList>
    </citation>
    <scope>IDENTIFICATION</scope>
    <source>
        <tissue evidence="16">Whole organism</tissue>
    </source>
</reference>
<comment type="subcellular location">
    <subcellularLocation>
        <location evidence="1">Nucleus</location>
    </subcellularLocation>
</comment>
<evidence type="ECO:0000256" key="3">
    <source>
        <dbReference type="ARBA" id="ARBA00022723"/>
    </source>
</evidence>
<dbReference type="Pfam" id="PF01422">
    <property type="entry name" value="zf-NF-X1"/>
    <property type="match status" value="7"/>
</dbReference>
<feature type="region of interest" description="Disordered" evidence="11">
    <location>
        <begin position="343"/>
        <end position="507"/>
    </location>
</feature>
<feature type="compositionally biased region" description="Basic and acidic residues" evidence="11">
    <location>
        <begin position="371"/>
        <end position="384"/>
    </location>
</feature>
<feature type="region of interest" description="Disordered" evidence="11">
    <location>
        <begin position="774"/>
        <end position="794"/>
    </location>
</feature>
<feature type="compositionally biased region" description="Basic and acidic residues" evidence="11">
    <location>
        <begin position="421"/>
        <end position="462"/>
    </location>
</feature>
<evidence type="ECO:0000256" key="2">
    <source>
        <dbReference type="ARBA" id="ARBA00007269"/>
    </source>
</evidence>
<evidence type="ECO:0000256" key="11">
    <source>
        <dbReference type="SAM" id="MobiDB-lite"/>
    </source>
</evidence>
<keyword evidence="4" id="KW-0677">Repeat</keyword>
<protein>
    <submittedName>
        <fullName evidence="16">Transcriptional repressor NF-X1</fullName>
    </submittedName>
</protein>
<dbReference type="GO" id="GO:0005634">
    <property type="term" value="C:nucleus"/>
    <property type="evidence" value="ECO:0007669"/>
    <property type="project" value="UniProtKB-SubCell"/>
</dbReference>
<dbReference type="Pfam" id="PF01424">
    <property type="entry name" value="R3H"/>
    <property type="match status" value="1"/>
</dbReference>
<feature type="domain" description="PHD-type" evidence="12">
    <location>
        <begin position="521"/>
        <end position="575"/>
    </location>
</feature>
<dbReference type="InterPro" id="IPR000967">
    <property type="entry name" value="Znf_NFX1"/>
</dbReference>
<dbReference type="SMART" id="SM00438">
    <property type="entry name" value="ZnF_NFX"/>
    <property type="match status" value="9"/>
</dbReference>
<feature type="compositionally biased region" description="Gly residues" evidence="11">
    <location>
        <begin position="1314"/>
        <end position="1323"/>
    </location>
</feature>
<dbReference type="SUPFAM" id="SSF82708">
    <property type="entry name" value="R3H domain"/>
    <property type="match status" value="1"/>
</dbReference>
<sequence>MTMEPPDKQLFSVNSTTGTAEQAFESYESPATLHLGGQCSNIYQTQASGVDPANTFCQDNYYYSKIPNNNYPGNMFGTFLNSPIVYNGRADSSSLAYSNPALPYGYVSGAPPAYSLPRPEFYGYSESYVSPLAHDNMRANVSQSSFGTLSNGTTYYCSPPPADQLNWKAVTEPALSSAASMSKVDCSNDTAVFSNAHNTPATVIPDKVDADVSQVSVGTSAAFPSTTAEVSAQLDMTIKINMKAPHTNLNSISGDTSQGYQQSCNYNSNHTRGPRGENHAGTIRRDNFDYSRGQGRVTRSARGGYRGRGRSNAQYCENRVPIDEEEEMQKGRRAALAEAAAFMSSQKPNNNLSSNMPRGQRSFANSNGSRGGREKFDREQERHRNNVRQGVSNHDAMLPSGFEDQADRGNRRGKGRGGRRGRQEEFSEQERRYGYDKEYKTRQDLERYRDAAGRKNIFKSESRSQQSSELEDGKQPQPHSAQIPGHRMPSRPLTFSSSRVDTEEDRRNQREQLIEMLRRGTYECIVCCDRIKPQHAIWSCSTCFNCFHLGCIKKWANSSQQVGESGWRCPTCNDQNTSRPNTYKCFCGKLREPEYNHVDIPHSCGELCGRRKDEWCTHKCNELCHPGPCPPCMAYIKKSCGCGALTKDVRCSGGSETLLCGGICGKQLSCTAHTCPLPCHAGPCADCKIEVVQTCHCTQSSRTVKCDSESHVVASYECGKVCDKLLDCGHHKCKRLCHEGDCDECFLTVDKVNSCPCGKKPLQELYDELQVGDESKTDGKNLSKTPTSGINQNENEDQLDLNYLSNEEESKDIVDSKTVVGRQKCTDPIPTCGSECGKRLLCGKPGSFHLCAAKCHEGPCPVCSLNTPVRCRCGNMDKNLPCEKLTTKADEVTCQKQCKKLRFCGRHKCGIKCCIDVDHVCPLKCGKWLSCGKHKCSQDCHRGSCYKCPEVSWDDLSCHCGSSSIPAPIPCGTKPPLCGNPCQRPRACEHPASHECHPEQTCPPCTTLDEKPCFGKHKMMRSTPCYLTAISCGELCDAPLRCGLHKCQRICHDGACITGSGSCPQKCTKPRPGCGHPCNNPCHSGECPTNNCKETVTVSCKCGTRTSVISCAENEREYRAMASVKLAQMQHGNSGVSVDLSNILGPSKDSLKRLECNDACHAKNRMTRLALALQIENPESRNSLGTSATTLAFSDFLKNMANKDPQFASMVHKALYDLVLKARDSKQKTRSHSFAPMPSQKRQFIHEYSKFFGCTSMSYDEEPKKNVVVTAQRGMDDTALGHPALRISCCYENRNQTFRTQTVREGLLTSEAAGRGGASGNGGLKKLERRGSSGKDEPKPVIDYFDFDD</sequence>
<dbReference type="Gene3D" id="3.30.1370.50">
    <property type="entry name" value="R3H-like domain"/>
    <property type="match status" value="1"/>
</dbReference>